<evidence type="ECO:0000313" key="2">
    <source>
        <dbReference type="Proteomes" id="UP001379533"/>
    </source>
</evidence>
<dbReference type="Proteomes" id="UP001379533">
    <property type="component" value="Chromosome"/>
</dbReference>
<keyword evidence="2" id="KW-1185">Reference proteome</keyword>
<organism evidence="1 2">
    <name type="scientific">Pendulispora brunnea</name>
    <dbReference type="NCBI Taxonomy" id="2905690"/>
    <lineage>
        <taxon>Bacteria</taxon>
        <taxon>Pseudomonadati</taxon>
        <taxon>Myxococcota</taxon>
        <taxon>Myxococcia</taxon>
        <taxon>Myxococcales</taxon>
        <taxon>Sorangiineae</taxon>
        <taxon>Pendulisporaceae</taxon>
        <taxon>Pendulispora</taxon>
    </lineage>
</organism>
<accession>A0ABZ2K7M6</accession>
<evidence type="ECO:0000313" key="1">
    <source>
        <dbReference type="EMBL" id="WXA93262.1"/>
    </source>
</evidence>
<sequence length="57" mass="6758">MFRIQQFAFERIIECVRASEPREVDGEWLRVIEQHPTIFEPYANATDATMSLEEKEV</sequence>
<protein>
    <submittedName>
        <fullName evidence="1">Uncharacterized protein</fullName>
    </submittedName>
</protein>
<proteinExistence type="predicted"/>
<name>A0ABZ2K7M6_9BACT</name>
<dbReference type="EMBL" id="CP089982">
    <property type="protein sequence ID" value="WXA93262.1"/>
    <property type="molecule type" value="Genomic_DNA"/>
</dbReference>
<gene>
    <name evidence="1" type="ORF">LZC95_43270</name>
</gene>
<reference evidence="1 2" key="1">
    <citation type="submission" date="2021-12" db="EMBL/GenBank/DDBJ databases">
        <title>Discovery of the Pendulisporaceae a myxobacterial family with distinct sporulation behavior and unique specialized metabolism.</title>
        <authorList>
            <person name="Garcia R."/>
            <person name="Popoff A."/>
            <person name="Bader C.D."/>
            <person name="Loehr J."/>
            <person name="Walesch S."/>
            <person name="Walt C."/>
            <person name="Boldt J."/>
            <person name="Bunk B."/>
            <person name="Haeckl F.J.F.P.J."/>
            <person name="Gunesch A.P."/>
            <person name="Birkelbach J."/>
            <person name="Nuebel U."/>
            <person name="Pietschmann T."/>
            <person name="Bach T."/>
            <person name="Mueller R."/>
        </authorList>
    </citation>
    <scope>NUCLEOTIDE SEQUENCE [LARGE SCALE GENOMIC DNA]</scope>
    <source>
        <strain evidence="1 2">MSr12523</strain>
    </source>
</reference>
<dbReference type="RefSeq" id="WP_394843862.1">
    <property type="nucleotide sequence ID" value="NZ_CP089982.1"/>
</dbReference>